<dbReference type="EMBL" id="JACEHE010000019">
    <property type="protein sequence ID" value="MBA2949476.1"/>
    <property type="molecule type" value="Genomic_DNA"/>
</dbReference>
<feature type="region of interest" description="Disordered" evidence="3">
    <location>
        <begin position="1"/>
        <end position="30"/>
    </location>
</feature>
<keyword evidence="2" id="KW-0804">Transcription</keyword>
<sequence>MSTYDAYGSGYGFPGSPTSGQQGPQGPDDVHETVGAYALGILDDAEATAFEAHLAGCDWCAQQLEELAGMEPMLAALADLPGTQGDPVREQFGAQLVVKPSPRLTERLVDEVAARRAAKRRRGLYLVAAAAALIIGGPLTVMAVDGDDTKTLADPHPTSPAEHAFFNDMAEKVQATDASTKVTATIGMEKKAWGTHTVLELQNVKGPEKCSLIAVGKNGERETVTTWSVPKWGYGIPGSTHETAKHPLYVHGGAALARNDIDHFEVETFDGKRLVEVDV</sequence>
<evidence type="ECO:0000256" key="2">
    <source>
        <dbReference type="ARBA" id="ARBA00023163"/>
    </source>
</evidence>
<proteinExistence type="predicted"/>
<dbReference type="Proteomes" id="UP000545761">
    <property type="component" value="Unassembled WGS sequence"/>
</dbReference>
<keyword evidence="4" id="KW-0472">Membrane</keyword>
<dbReference type="InterPro" id="IPR041916">
    <property type="entry name" value="Anti_sigma_zinc_sf"/>
</dbReference>
<reference evidence="6 7" key="1">
    <citation type="submission" date="2020-07" db="EMBL/GenBank/DDBJ databases">
        <title>Streptomyces isolated from Indian soil.</title>
        <authorList>
            <person name="Mandal S."/>
            <person name="Maiti P.K."/>
        </authorList>
    </citation>
    <scope>NUCLEOTIDE SEQUENCE [LARGE SCALE GENOMIC DNA]</scope>
    <source>
        <strain evidence="6 7">PSKA28</strain>
    </source>
</reference>
<comment type="caution">
    <text evidence="6">The sequence shown here is derived from an EMBL/GenBank/DDBJ whole genome shotgun (WGS) entry which is preliminary data.</text>
</comment>
<dbReference type="Gene3D" id="1.10.10.1320">
    <property type="entry name" value="Anti-sigma factor, zinc-finger domain"/>
    <property type="match status" value="1"/>
</dbReference>
<accession>A0A7W0IBT5</accession>
<evidence type="ECO:0000313" key="7">
    <source>
        <dbReference type="Proteomes" id="UP000545761"/>
    </source>
</evidence>
<keyword evidence="4" id="KW-1133">Transmembrane helix</keyword>
<evidence type="ECO:0000259" key="5">
    <source>
        <dbReference type="Pfam" id="PF13490"/>
    </source>
</evidence>
<name>A0A7W0IBT5_9ACTN</name>
<evidence type="ECO:0000256" key="1">
    <source>
        <dbReference type="ARBA" id="ARBA00023015"/>
    </source>
</evidence>
<gene>
    <name evidence="6" type="ORF">H1D24_27535</name>
</gene>
<dbReference type="Pfam" id="PF13490">
    <property type="entry name" value="zf-HC2"/>
    <property type="match status" value="1"/>
</dbReference>
<organism evidence="6 7">
    <name type="scientific">Streptomyces himalayensis subsp. himalayensis</name>
    <dbReference type="NCBI Taxonomy" id="2756131"/>
    <lineage>
        <taxon>Bacteria</taxon>
        <taxon>Bacillati</taxon>
        <taxon>Actinomycetota</taxon>
        <taxon>Actinomycetes</taxon>
        <taxon>Kitasatosporales</taxon>
        <taxon>Streptomycetaceae</taxon>
        <taxon>Streptomyces</taxon>
        <taxon>Streptomyces himalayensis</taxon>
    </lineage>
</organism>
<protein>
    <submittedName>
        <fullName evidence="6">Zf-HC2 domain-containing protein</fullName>
    </submittedName>
</protein>
<dbReference type="InterPro" id="IPR027383">
    <property type="entry name" value="Znf_put"/>
</dbReference>
<keyword evidence="1" id="KW-0805">Transcription regulation</keyword>
<evidence type="ECO:0000256" key="4">
    <source>
        <dbReference type="SAM" id="Phobius"/>
    </source>
</evidence>
<evidence type="ECO:0000313" key="6">
    <source>
        <dbReference type="EMBL" id="MBA2949476.1"/>
    </source>
</evidence>
<feature type="domain" description="Putative zinc-finger" evidence="5">
    <location>
        <begin position="29"/>
        <end position="61"/>
    </location>
</feature>
<dbReference type="AlphaFoldDB" id="A0A7W0IBT5"/>
<dbReference type="RefSeq" id="WP_181660408.1">
    <property type="nucleotide sequence ID" value="NZ_JACEHE010000019.1"/>
</dbReference>
<keyword evidence="4" id="KW-0812">Transmembrane</keyword>
<evidence type="ECO:0000256" key="3">
    <source>
        <dbReference type="SAM" id="MobiDB-lite"/>
    </source>
</evidence>
<feature type="transmembrane region" description="Helical" evidence="4">
    <location>
        <begin position="124"/>
        <end position="144"/>
    </location>
</feature>
<feature type="compositionally biased region" description="Low complexity" evidence="3">
    <location>
        <begin position="14"/>
        <end position="27"/>
    </location>
</feature>